<dbReference type="Pfam" id="PF00557">
    <property type="entry name" value="Peptidase_M24"/>
    <property type="match status" value="1"/>
</dbReference>
<dbReference type="PANTHER" id="PTHR46112:SF2">
    <property type="entry name" value="XAA-PRO AMINOPEPTIDASE P-RELATED"/>
    <property type="match status" value="1"/>
</dbReference>
<evidence type="ECO:0000313" key="2">
    <source>
        <dbReference type="EMBL" id="NBN63882.1"/>
    </source>
</evidence>
<comment type="caution">
    <text evidence="2">The sequence shown here is derived from an EMBL/GenBank/DDBJ whole genome shotgun (WGS) entry which is preliminary data.</text>
</comment>
<dbReference type="PRINTS" id="PR00599">
    <property type="entry name" value="MAPEPTIDASE"/>
</dbReference>
<proteinExistence type="predicted"/>
<dbReference type="InterPro" id="IPR036005">
    <property type="entry name" value="Creatinase/aminopeptidase-like"/>
</dbReference>
<reference evidence="2 3" key="1">
    <citation type="submission" date="2020-01" db="EMBL/GenBank/DDBJ databases">
        <authorList>
            <person name="Peng S.Y."/>
            <person name="Li J."/>
            <person name="Wang M."/>
            <person name="Wang L."/>
            <person name="Wang C.Q."/>
            <person name="Wang J.R."/>
        </authorList>
    </citation>
    <scope>NUCLEOTIDE SEQUENCE [LARGE SCALE GENOMIC DNA]</scope>
    <source>
        <strain evidence="2 3">XCT-34</strain>
    </source>
</reference>
<dbReference type="Gene3D" id="3.40.350.10">
    <property type="entry name" value="Creatinase/prolidase N-terminal domain"/>
    <property type="match status" value="1"/>
</dbReference>
<dbReference type="InterPro" id="IPR000994">
    <property type="entry name" value="Pept_M24"/>
</dbReference>
<accession>A0ABW9ZGA9</accession>
<protein>
    <submittedName>
        <fullName evidence="2">M24 family metallopeptidase</fullName>
    </submittedName>
</protein>
<dbReference type="InterPro" id="IPR050659">
    <property type="entry name" value="Peptidase_M24B"/>
</dbReference>
<evidence type="ECO:0000259" key="1">
    <source>
        <dbReference type="Pfam" id="PF00557"/>
    </source>
</evidence>
<sequence length="423" mass="44432">MPAIDRTRAERLMAAEGLEALVLLSPESFRHATGAPAGVGTMWRRAGAVAVLIPCDASLPEMAVASDLFAPAFRKASPIRDLRTTPLWVETTDLADTDPAGAAGPGSPAEGEDLAGRIAAANRRDGRPVGFTRPTTFRADLCYAHLAEALRERGLGPGSRIGVELAAVSGADMAELLQGLAGFDIRDGSAIAARLKMVKTAEEIGWLREAVTLSELGIAALRDQARVGMSRRDIARLWVDAVTAASPGPRLTGTWDYVSVGPDPWGGEATAAPGDIVKVDVGCLIHGYTSDTGRTFVFGQASPDARRIHAALASGFAAGERLLAPGTPLSEIHRAATAAIRAAGFPEFSRGHFGHGLGASLGSEEWPFIAADSDVIAEPGMVLAFECPWYLTGLGGFILENQYLITDSGAECMNRLPTDLVRL</sequence>
<dbReference type="Proteomes" id="UP000541347">
    <property type="component" value="Unassembled WGS sequence"/>
</dbReference>
<dbReference type="InterPro" id="IPR001714">
    <property type="entry name" value="Pept_M24_MAP"/>
</dbReference>
<gene>
    <name evidence="2" type="ORF">GWI71_09340</name>
</gene>
<keyword evidence="3" id="KW-1185">Reference proteome</keyword>
<evidence type="ECO:0000313" key="3">
    <source>
        <dbReference type="Proteomes" id="UP000541347"/>
    </source>
</evidence>
<feature type="domain" description="Peptidase M24" evidence="1">
    <location>
        <begin position="207"/>
        <end position="407"/>
    </location>
</feature>
<dbReference type="EMBL" id="JAABLP010000002">
    <property type="protein sequence ID" value="NBN63882.1"/>
    <property type="molecule type" value="Genomic_DNA"/>
</dbReference>
<dbReference type="RefSeq" id="WP_161675837.1">
    <property type="nucleotide sequence ID" value="NZ_JAABLP010000002.1"/>
</dbReference>
<organism evidence="2 3">
    <name type="scientific">Pannonibacter tanglangensis</name>
    <dbReference type="NCBI Taxonomy" id="2750084"/>
    <lineage>
        <taxon>Bacteria</taxon>
        <taxon>Pseudomonadati</taxon>
        <taxon>Pseudomonadota</taxon>
        <taxon>Alphaproteobacteria</taxon>
        <taxon>Hyphomicrobiales</taxon>
        <taxon>Stappiaceae</taxon>
        <taxon>Pannonibacter</taxon>
    </lineage>
</organism>
<dbReference type="InterPro" id="IPR029149">
    <property type="entry name" value="Creatin/AminoP/Spt16_N"/>
</dbReference>
<dbReference type="SUPFAM" id="SSF55920">
    <property type="entry name" value="Creatinase/aminopeptidase"/>
    <property type="match status" value="1"/>
</dbReference>
<dbReference type="CDD" id="cd01066">
    <property type="entry name" value="APP_MetAP"/>
    <property type="match status" value="1"/>
</dbReference>
<dbReference type="Gene3D" id="3.90.230.10">
    <property type="entry name" value="Creatinase/methionine aminopeptidase superfamily"/>
    <property type="match status" value="1"/>
</dbReference>
<dbReference type="PANTHER" id="PTHR46112">
    <property type="entry name" value="AMINOPEPTIDASE"/>
    <property type="match status" value="1"/>
</dbReference>
<name>A0ABW9ZGA9_9HYPH</name>